<accession>A0A6C0BLY1</accession>
<evidence type="ECO:0000313" key="2">
    <source>
        <dbReference type="EMBL" id="QHS93397.1"/>
    </source>
</evidence>
<dbReference type="EMBL" id="MN739203">
    <property type="protein sequence ID" value="QHS93397.1"/>
    <property type="molecule type" value="Genomic_DNA"/>
</dbReference>
<name>A0A6C0BLY1_9ZZZZ</name>
<feature type="region of interest" description="Disordered" evidence="1">
    <location>
        <begin position="1"/>
        <end position="24"/>
    </location>
</feature>
<protein>
    <submittedName>
        <fullName evidence="2">Uncharacterized protein</fullName>
    </submittedName>
</protein>
<evidence type="ECO:0000256" key="1">
    <source>
        <dbReference type="SAM" id="MobiDB-lite"/>
    </source>
</evidence>
<sequence length="103" mass="11941">MWKRGPSPEYLESERKAAEKAKAEAQAEIDKRSAALLDQLRFAYEQKGEDCIELRRHTDYPAFIAETILTRSALSQLEKQNRHISVSEKADGYDTFFRVCYKP</sequence>
<organism evidence="2">
    <name type="scientific">viral metagenome</name>
    <dbReference type="NCBI Taxonomy" id="1070528"/>
    <lineage>
        <taxon>unclassified sequences</taxon>
        <taxon>metagenomes</taxon>
        <taxon>organismal metagenomes</taxon>
    </lineage>
</organism>
<dbReference type="AlphaFoldDB" id="A0A6C0BLY1"/>
<feature type="compositionally biased region" description="Basic and acidic residues" evidence="1">
    <location>
        <begin position="12"/>
        <end position="24"/>
    </location>
</feature>
<proteinExistence type="predicted"/>
<reference evidence="2" key="1">
    <citation type="journal article" date="2020" name="Nature">
        <title>Giant virus diversity and host interactions through global metagenomics.</title>
        <authorList>
            <person name="Schulz F."/>
            <person name="Roux S."/>
            <person name="Paez-Espino D."/>
            <person name="Jungbluth S."/>
            <person name="Walsh D.A."/>
            <person name="Denef V.J."/>
            <person name="McMahon K.D."/>
            <person name="Konstantinidis K.T."/>
            <person name="Eloe-Fadrosh E.A."/>
            <person name="Kyrpides N.C."/>
            <person name="Woyke T."/>
        </authorList>
    </citation>
    <scope>NUCLEOTIDE SEQUENCE</scope>
    <source>
        <strain evidence="2">GVMAG-M-3300017989-17</strain>
    </source>
</reference>